<reference evidence="3" key="1">
    <citation type="journal article" date="2019" name="Int. J. Syst. Evol. Microbiol.">
        <title>The Global Catalogue of Microorganisms (GCM) 10K type strain sequencing project: providing services to taxonomists for standard genome sequencing and annotation.</title>
        <authorList>
            <consortium name="The Broad Institute Genomics Platform"/>
            <consortium name="The Broad Institute Genome Sequencing Center for Infectious Disease"/>
            <person name="Wu L."/>
            <person name="Ma J."/>
        </authorList>
    </citation>
    <scope>NUCLEOTIDE SEQUENCE [LARGE SCALE GENOMIC DNA]</scope>
    <source>
        <strain evidence="3">CGMCC 1.15922</strain>
    </source>
</reference>
<dbReference type="EMBL" id="BNAH01000006">
    <property type="protein sequence ID" value="GHE89753.1"/>
    <property type="molecule type" value="Genomic_DNA"/>
</dbReference>
<accession>A0ABQ3ISS5</accession>
<gene>
    <name evidence="2" type="ORF">GCM10011501_19170</name>
</gene>
<dbReference type="InterPro" id="IPR045175">
    <property type="entry name" value="M28_fam"/>
</dbReference>
<protein>
    <submittedName>
        <fullName evidence="2">Zn-dependent exopeptidase M28</fullName>
    </submittedName>
</protein>
<organism evidence="2 3">
    <name type="scientific">Thalassotalea profundi</name>
    <dbReference type="NCBI Taxonomy" id="2036687"/>
    <lineage>
        <taxon>Bacteria</taxon>
        <taxon>Pseudomonadati</taxon>
        <taxon>Pseudomonadota</taxon>
        <taxon>Gammaproteobacteria</taxon>
        <taxon>Alteromonadales</taxon>
        <taxon>Colwelliaceae</taxon>
        <taxon>Thalassotalea</taxon>
    </lineage>
</organism>
<dbReference type="PANTHER" id="PTHR12147:SF26">
    <property type="entry name" value="PEPTIDASE M28 DOMAIN-CONTAINING PROTEIN"/>
    <property type="match status" value="1"/>
</dbReference>
<evidence type="ECO:0000313" key="2">
    <source>
        <dbReference type="EMBL" id="GHE89753.1"/>
    </source>
</evidence>
<name>A0ABQ3ISS5_9GAMM</name>
<dbReference type="SUPFAM" id="SSF53187">
    <property type="entry name" value="Zn-dependent exopeptidases"/>
    <property type="match status" value="1"/>
</dbReference>
<proteinExistence type="predicted"/>
<dbReference type="Gene3D" id="3.40.630.10">
    <property type="entry name" value="Zn peptidases"/>
    <property type="match status" value="1"/>
</dbReference>
<evidence type="ECO:0000313" key="3">
    <source>
        <dbReference type="Proteomes" id="UP000626370"/>
    </source>
</evidence>
<dbReference type="InterPro" id="IPR007484">
    <property type="entry name" value="Peptidase_M28"/>
</dbReference>
<sequence>MYKIPSLLLTFILYTLFTFSVHSQTILKSEFSASVNKYLQEIADPVKGIGAREAGSAKEKETIIYVGKNFKEMGLNVSVQPFSLTKGELTSANVIADLNSNKAKTLVLAAHLDSTGAEHGSHGATDNATGLAALLTVAEELAHKENLPYNIRFIAFGAEEVGLLGAKYYVKNLLEESGTAENILAMINLDTIAGGDFLYVHSAHTTPYKCGDIKAKYNSDTHVRDALFSLSSSLINKAQQYIIHPAYEGYPEGVTGGWSDHAPFACAGVPIAYIESTNFTINGKDGYDGYSQSDNAALWDCFDKTTHSACERKEENQWGHIWHTKSDQLAIMDQLFSQRLTQQLTASVEVLIAFLSNYKLDEIENNQMNNQ</sequence>
<evidence type="ECO:0000259" key="1">
    <source>
        <dbReference type="Pfam" id="PF04389"/>
    </source>
</evidence>
<dbReference type="Pfam" id="PF04389">
    <property type="entry name" value="Peptidase_M28"/>
    <property type="match status" value="1"/>
</dbReference>
<dbReference type="RefSeq" id="WP_189378041.1">
    <property type="nucleotide sequence ID" value="NZ_BNAH01000006.1"/>
</dbReference>
<comment type="caution">
    <text evidence="2">The sequence shown here is derived from an EMBL/GenBank/DDBJ whole genome shotgun (WGS) entry which is preliminary data.</text>
</comment>
<dbReference type="Proteomes" id="UP000626370">
    <property type="component" value="Unassembled WGS sequence"/>
</dbReference>
<dbReference type="PANTHER" id="PTHR12147">
    <property type="entry name" value="METALLOPEPTIDASE M28 FAMILY MEMBER"/>
    <property type="match status" value="1"/>
</dbReference>
<keyword evidence="3" id="KW-1185">Reference proteome</keyword>
<feature type="domain" description="Peptidase M28" evidence="1">
    <location>
        <begin position="93"/>
        <end position="342"/>
    </location>
</feature>